<keyword evidence="1" id="KW-0472">Membrane</keyword>
<dbReference type="RefSeq" id="WP_394148542.1">
    <property type="nucleotide sequence ID" value="NZ_JBGCUC010000003.1"/>
</dbReference>
<proteinExistence type="predicted"/>
<name>A0ABW7CIE8_9GAMM</name>
<comment type="caution">
    <text evidence="2">The sequence shown here is derived from an EMBL/GenBank/DDBJ whole genome shotgun (WGS) entry which is preliminary data.</text>
</comment>
<evidence type="ECO:0000313" key="2">
    <source>
        <dbReference type="EMBL" id="MFG6075660.1"/>
    </source>
</evidence>
<organism evidence="2 3">
    <name type="scientific">Erwinia plantamica</name>
    <dbReference type="NCBI Taxonomy" id="3237104"/>
    <lineage>
        <taxon>Bacteria</taxon>
        <taxon>Pseudomonadati</taxon>
        <taxon>Pseudomonadota</taxon>
        <taxon>Gammaproteobacteria</taxon>
        <taxon>Enterobacterales</taxon>
        <taxon>Erwiniaceae</taxon>
        <taxon>Erwinia</taxon>
    </lineage>
</organism>
<feature type="transmembrane region" description="Helical" evidence="1">
    <location>
        <begin position="132"/>
        <end position="152"/>
    </location>
</feature>
<keyword evidence="1" id="KW-0812">Transmembrane</keyword>
<dbReference type="Proteomes" id="UP001605250">
    <property type="component" value="Unassembled WGS sequence"/>
</dbReference>
<dbReference type="EMBL" id="JBGCUC010000003">
    <property type="protein sequence ID" value="MFG6075660.1"/>
    <property type="molecule type" value="Genomic_DNA"/>
</dbReference>
<feature type="transmembrane region" description="Helical" evidence="1">
    <location>
        <begin position="24"/>
        <end position="47"/>
    </location>
</feature>
<accession>A0ABW7CIE8</accession>
<keyword evidence="1" id="KW-1133">Transmembrane helix</keyword>
<gene>
    <name evidence="2" type="ORF">AB3U87_04695</name>
</gene>
<feature type="transmembrane region" description="Helical" evidence="1">
    <location>
        <begin position="96"/>
        <end position="120"/>
    </location>
</feature>
<evidence type="ECO:0000256" key="1">
    <source>
        <dbReference type="SAM" id="Phobius"/>
    </source>
</evidence>
<evidence type="ECO:0000313" key="3">
    <source>
        <dbReference type="Proteomes" id="UP001605250"/>
    </source>
</evidence>
<reference evidence="2 3" key="1">
    <citation type="submission" date="2024-07" db="EMBL/GenBank/DDBJ databases">
        <title>Novel bacterial strain Erwinia sp. OPT-41 promoting growth of various crops.</title>
        <authorList>
            <person name="Egorshina A."/>
            <person name="Lukyantsev M.A."/>
            <person name="Golubev S.N."/>
            <person name="Muratova A.Y."/>
            <person name="Bulygina E.A."/>
        </authorList>
    </citation>
    <scope>NUCLEOTIDE SEQUENCE [LARGE SCALE GENOMIC DNA]</scope>
    <source>
        <strain evidence="2 3">OPT-41</strain>
    </source>
</reference>
<sequence>MNNVAKKLTNTDNDVEKKIFIGRIFIDLLVFVGIFTVTPIIILLIANNKKLQHMSFVKWLEELPSDWYYILSFIGALIIIYWHIKTNSIKNFNDSILTIITSIAALKIFSTDGSFLSALFLELNSDPITLLLFKQITVTCGFAKFGISLYEFSKDRIKYLKGKYQND</sequence>
<protein>
    <submittedName>
        <fullName evidence="2">Uncharacterized protein</fullName>
    </submittedName>
</protein>
<keyword evidence="3" id="KW-1185">Reference proteome</keyword>
<feature type="transmembrane region" description="Helical" evidence="1">
    <location>
        <begin position="67"/>
        <end position="84"/>
    </location>
</feature>